<dbReference type="OrthoDB" id="338814at2759"/>
<dbReference type="Proteomes" id="UP000027361">
    <property type="component" value="Unassembled WGS sequence"/>
</dbReference>
<evidence type="ECO:0000313" key="7">
    <source>
        <dbReference type="Proteomes" id="UP000027361"/>
    </source>
</evidence>
<feature type="region of interest" description="Disordered" evidence="3">
    <location>
        <begin position="229"/>
        <end position="269"/>
    </location>
</feature>
<evidence type="ECO:0000256" key="1">
    <source>
        <dbReference type="ARBA" id="ARBA00006712"/>
    </source>
</evidence>
<dbReference type="InterPro" id="IPR007205">
    <property type="entry name" value="Protein_HGH1_N"/>
</dbReference>
<dbReference type="Pfam" id="PF04063">
    <property type="entry name" value="DUF383"/>
    <property type="match status" value="1"/>
</dbReference>
<evidence type="ECO:0000256" key="2">
    <source>
        <dbReference type="ARBA" id="ARBA00014076"/>
    </source>
</evidence>
<comment type="similarity">
    <text evidence="1">Belongs to the HGH1 family.</text>
</comment>
<dbReference type="InterPro" id="IPR007206">
    <property type="entry name" value="Protein_HGH1_C"/>
</dbReference>
<dbReference type="EMBL" id="JMSN01000037">
    <property type="protein sequence ID" value="KDN46118.1"/>
    <property type="molecule type" value="Genomic_DNA"/>
</dbReference>
<sequence>MAPSTTAELELLTFLSDSNAQVRQVAVEHVASFSAKAHPRRTLLTQSAKLLPALDGKKGRLIGRDGKECDPIEDLKKLCRDQPIAAHDAFSALINLSESAQVATRIADAPFLTFLVTYIADSVSLLADLACMLLSNLTKFESVAGALLQLRVPTKPFYSFMSMEGMDAVIRGIDADPSAADYEERKRAAQEQAHRLVEAAQQQKRQEEQQVAALSCLLDAFEEGATVASNESAVEHMRRKVEQAQRQTETSEGSSQQQQQREVGADGKRKIKRKSNCNFLASVFANVTVLPAGRQWFVEPLFAAQEKTSREAETEREATDYAVARIMVFTEHPDLIRRGGVISALKNILFIKSAHEVLVAPPALPLPASSLRKDADALCEKMLRGAAARRAAAAASLDVLPYLLLPLCAGTELSELDFEDQELLPESCQLLDAGKQREADAALRLMLVECLLLLCTGLYGRVCLRERGAYIVVREAHLRESDEKITEAVVRLVNILKRDESENSLGDAEHDEGESKHSDGKAGRLPGEIDVGAEDERGESGDEDLVIEEL</sequence>
<feature type="compositionally biased region" description="Basic and acidic residues" evidence="3">
    <location>
        <begin position="513"/>
        <end position="522"/>
    </location>
</feature>
<dbReference type="InParanoid" id="A0A066W0N9"/>
<dbReference type="FunCoup" id="A0A066W0N9">
    <property type="interactions" value="505"/>
</dbReference>
<protein>
    <recommendedName>
        <fullName evidence="2">Protein HGH1 homolog</fullName>
    </recommendedName>
</protein>
<reference evidence="6 7" key="1">
    <citation type="submission" date="2014-05" db="EMBL/GenBank/DDBJ databases">
        <title>Draft genome sequence of a rare smut relative, Tilletiaria anomala UBC 951.</title>
        <authorList>
            <consortium name="DOE Joint Genome Institute"/>
            <person name="Toome M."/>
            <person name="Kuo A."/>
            <person name="Henrissat B."/>
            <person name="Lipzen A."/>
            <person name="Tritt A."/>
            <person name="Yoshinaga Y."/>
            <person name="Zane M."/>
            <person name="Barry K."/>
            <person name="Grigoriev I.V."/>
            <person name="Spatafora J.W."/>
            <person name="Aimea M.C."/>
        </authorList>
    </citation>
    <scope>NUCLEOTIDE SEQUENCE [LARGE SCALE GENOMIC DNA]</scope>
    <source>
        <strain evidence="6 7">UBC 951</strain>
    </source>
</reference>
<comment type="caution">
    <text evidence="6">The sequence shown here is derived from an EMBL/GenBank/DDBJ whole genome shotgun (WGS) entry which is preliminary data.</text>
</comment>
<dbReference type="PANTHER" id="PTHR13387:SF9">
    <property type="entry name" value="PROTEIN HGH1 HOMOLOG"/>
    <property type="match status" value="1"/>
</dbReference>
<feature type="compositionally biased region" description="Basic and acidic residues" evidence="3">
    <location>
        <begin position="233"/>
        <end position="243"/>
    </location>
</feature>
<dbReference type="HOGENOM" id="CLU_037769_2_0_1"/>
<dbReference type="InterPro" id="IPR011989">
    <property type="entry name" value="ARM-like"/>
</dbReference>
<dbReference type="AlphaFoldDB" id="A0A066W0N9"/>
<dbReference type="Gene3D" id="1.25.10.10">
    <property type="entry name" value="Leucine-rich Repeat Variant"/>
    <property type="match status" value="1"/>
</dbReference>
<keyword evidence="7" id="KW-1185">Reference proteome</keyword>
<dbReference type="InterPro" id="IPR016024">
    <property type="entry name" value="ARM-type_fold"/>
</dbReference>
<accession>A0A066W0N9</accession>
<feature type="compositionally biased region" description="Low complexity" evidence="3">
    <location>
        <begin position="245"/>
        <end position="262"/>
    </location>
</feature>
<organism evidence="6 7">
    <name type="scientific">Tilletiaria anomala (strain ATCC 24038 / CBS 436.72 / UBC 951)</name>
    <dbReference type="NCBI Taxonomy" id="1037660"/>
    <lineage>
        <taxon>Eukaryota</taxon>
        <taxon>Fungi</taxon>
        <taxon>Dikarya</taxon>
        <taxon>Basidiomycota</taxon>
        <taxon>Ustilaginomycotina</taxon>
        <taxon>Exobasidiomycetes</taxon>
        <taxon>Georgefischeriales</taxon>
        <taxon>Tilletiariaceae</taxon>
        <taxon>Tilletiaria</taxon>
    </lineage>
</organism>
<dbReference type="RefSeq" id="XP_013243433.1">
    <property type="nucleotide sequence ID" value="XM_013387979.1"/>
</dbReference>
<feature type="domain" description="Protein HGH1 N-terminal" evidence="4">
    <location>
        <begin position="119"/>
        <end position="444"/>
    </location>
</feature>
<evidence type="ECO:0000259" key="4">
    <source>
        <dbReference type="Pfam" id="PF04063"/>
    </source>
</evidence>
<dbReference type="Pfam" id="PF04064">
    <property type="entry name" value="DUF384"/>
    <property type="match status" value="1"/>
</dbReference>
<gene>
    <name evidence="6" type="ORF">K437DRAFT_256298</name>
</gene>
<feature type="compositionally biased region" description="Acidic residues" evidence="3">
    <location>
        <begin position="541"/>
        <end position="550"/>
    </location>
</feature>
<name>A0A066W0N9_TILAU</name>
<dbReference type="GeneID" id="25264385"/>
<dbReference type="SUPFAM" id="SSF48371">
    <property type="entry name" value="ARM repeat"/>
    <property type="match status" value="1"/>
</dbReference>
<feature type="domain" description="Protein HGH1 C-terminal" evidence="5">
    <location>
        <begin position="450"/>
        <end position="503"/>
    </location>
</feature>
<proteinExistence type="inferred from homology"/>
<dbReference type="InterPro" id="IPR039717">
    <property type="entry name" value="Hgh1"/>
</dbReference>
<evidence type="ECO:0000313" key="6">
    <source>
        <dbReference type="EMBL" id="KDN46118.1"/>
    </source>
</evidence>
<feature type="region of interest" description="Disordered" evidence="3">
    <location>
        <begin position="502"/>
        <end position="550"/>
    </location>
</feature>
<evidence type="ECO:0000259" key="5">
    <source>
        <dbReference type="Pfam" id="PF04064"/>
    </source>
</evidence>
<evidence type="ECO:0000256" key="3">
    <source>
        <dbReference type="SAM" id="MobiDB-lite"/>
    </source>
</evidence>
<dbReference type="OMA" id="NCNFLAS"/>
<dbReference type="STRING" id="1037660.A0A066W0N9"/>
<dbReference type="PANTHER" id="PTHR13387">
    <property type="entry name" value="PROTEIN HGH1 HOMOLOG"/>
    <property type="match status" value="1"/>
</dbReference>